<evidence type="ECO:0000256" key="1">
    <source>
        <dbReference type="ARBA" id="ARBA00022676"/>
    </source>
</evidence>
<keyword evidence="2 4" id="KW-0808">Transferase</keyword>
<keyword evidence="1" id="KW-0328">Glycosyltransferase</keyword>
<feature type="domain" description="Glycosyltransferase subfamily 4-like N-terminal" evidence="3">
    <location>
        <begin position="40"/>
        <end position="142"/>
    </location>
</feature>
<organism evidence="4 5">
    <name type="scientific">Williamwhitmania taraxaci</name>
    <dbReference type="NCBI Taxonomy" id="1640674"/>
    <lineage>
        <taxon>Bacteria</taxon>
        <taxon>Pseudomonadati</taxon>
        <taxon>Bacteroidota</taxon>
        <taxon>Bacteroidia</taxon>
        <taxon>Bacteroidales</taxon>
        <taxon>Williamwhitmaniaceae</taxon>
        <taxon>Williamwhitmania</taxon>
    </lineage>
</organism>
<accession>A0A1G6GH15</accession>
<evidence type="ECO:0000256" key="2">
    <source>
        <dbReference type="ARBA" id="ARBA00022679"/>
    </source>
</evidence>
<gene>
    <name evidence="4" type="ORF">SAMN05216323_100147</name>
</gene>
<keyword evidence="5" id="KW-1185">Reference proteome</keyword>
<dbReference type="InterPro" id="IPR028098">
    <property type="entry name" value="Glyco_trans_4-like_N"/>
</dbReference>
<dbReference type="RefSeq" id="WP_092433981.1">
    <property type="nucleotide sequence ID" value="NZ_FMYP01000001.1"/>
</dbReference>
<evidence type="ECO:0000313" key="4">
    <source>
        <dbReference type="EMBL" id="SDB81244.1"/>
    </source>
</evidence>
<name>A0A1G6GH15_9BACT</name>
<dbReference type="Proteomes" id="UP000199452">
    <property type="component" value="Unassembled WGS sequence"/>
</dbReference>
<proteinExistence type="predicted"/>
<dbReference type="PANTHER" id="PTHR12526">
    <property type="entry name" value="GLYCOSYLTRANSFERASE"/>
    <property type="match status" value="1"/>
</dbReference>
<evidence type="ECO:0000313" key="5">
    <source>
        <dbReference type="Proteomes" id="UP000199452"/>
    </source>
</evidence>
<dbReference type="STRING" id="1640674.SAMN05216323_100147"/>
<dbReference type="EMBL" id="FMYP01000001">
    <property type="protein sequence ID" value="SDB81244.1"/>
    <property type="molecule type" value="Genomic_DNA"/>
</dbReference>
<dbReference type="GO" id="GO:0016757">
    <property type="term" value="F:glycosyltransferase activity"/>
    <property type="evidence" value="ECO:0007669"/>
    <property type="project" value="UniProtKB-KW"/>
</dbReference>
<sequence>MHILFICRSKVGFDQNISPIVKNQGDSLVKNGHQVDYYLVGKGVVGYVQLVVGLRRLLKTNRYDIIHAHYSITSIFTTLAIPGRKLVVSLMGSDTERKGLMLFFIKIFSRYCWSKVIVKTERMKIRFNSERITVLPNGVDFDHFSILPKNEALAAVGFSADKINILFLADSTRKEKNVGLARDAVSLLHDHSVVLHEIYPVSHKMVPYYLNAADVLVLPSLYEGSVNIVKEGMACCTPIVSTDVGDVRENISTAAGCFIANGHSADFSKKIKEAILFGKKTDGREHIKHLNSCAIAERLVLVYKSVLKS</sequence>
<dbReference type="AlphaFoldDB" id="A0A1G6GH15"/>
<dbReference type="PANTHER" id="PTHR12526:SF510">
    <property type="entry name" value="D-INOSITOL 3-PHOSPHATE GLYCOSYLTRANSFERASE"/>
    <property type="match status" value="1"/>
</dbReference>
<dbReference type="Pfam" id="PF13439">
    <property type="entry name" value="Glyco_transf_4"/>
    <property type="match status" value="1"/>
</dbReference>
<dbReference type="Pfam" id="PF13692">
    <property type="entry name" value="Glyco_trans_1_4"/>
    <property type="match status" value="1"/>
</dbReference>
<dbReference type="OrthoDB" id="1096251at2"/>
<dbReference type="CDD" id="cd03801">
    <property type="entry name" value="GT4_PimA-like"/>
    <property type="match status" value="1"/>
</dbReference>
<protein>
    <submittedName>
        <fullName evidence="4">Glycosyltransferase involved in cell wall bisynthesis</fullName>
    </submittedName>
</protein>
<reference evidence="4 5" key="1">
    <citation type="submission" date="2016-09" db="EMBL/GenBank/DDBJ databases">
        <authorList>
            <person name="Capua I."/>
            <person name="De Benedictis P."/>
            <person name="Joannis T."/>
            <person name="Lombin L.H."/>
            <person name="Cattoli G."/>
        </authorList>
    </citation>
    <scope>NUCLEOTIDE SEQUENCE [LARGE SCALE GENOMIC DNA]</scope>
    <source>
        <strain evidence="4 5">A7P-90m</strain>
    </source>
</reference>
<dbReference type="Gene3D" id="3.40.50.2000">
    <property type="entry name" value="Glycogen Phosphorylase B"/>
    <property type="match status" value="2"/>
</dbReference>
<dbReference type="SUPFAM" id="SSF53756">
    <property type="entry name" value="UDP-Glycosyltransferase/glycogen phosphorylase"/>
    <property type="match status" value="1"/>
</dbReference>
<evidence type="ECO:0000259" key="3">
    <source>
        <dbReference type="Pfam" id="PF13439"/>
    </source>
</evidence>